<dbReference type="GO" id="GO:0006886">
    <property type="term" value="P:intracellular protein transport"/>
    <property type="evidence" value="ECO:0007669"/>
    <property type="project" value="InterPro"/>
</dbReference>
<dbReference type="NCBIfam" id="TIGR00985">
    <property type="entry name" value="3a0801s04tom"/>
    <property type="match status" value="1"/>
</dbReference>
<organism evidence="17">
    <name type="scientific">Vanderwaltozyma polyspora (strain ATCC 22028 / DSM 70294 / BCRC 21397 / CBS 2163 / NBRC 10782 / NRRL Y-8283 / UCD 57-17)</name>
    <name type="common">Kluyveromyces polysporus</name>
    <dbReference type="NCBI Taxonomy" id="436907"/>
    <lineage>
        <taxon>Eukaryota</taxon>
        <taxon>Fungi</taxon>
        <taxon>Dikarya</taxon>
        <taxon>Ascomycota</taxon>
        <taxon>Saccharomycotina</taxon>
        <taxon>Saccharomycetes</taxon>
        <taxon>Saccharomycetales</taxon>
        <taxon>Saccharomycetaceae</taxon>
        <taxon>Vanderwaltozyma</taxon>
    </lineage>
</organism>
<evidence type="ECO:0000256" key="4">
    <source>
        <dbReference type="ARBA" id="ARBA00022692"/>
    </source>
</evidence>
<dbReference type="PIRSF" id="PIRSF037707">
    <property type="entry name" value="MAS20_rcpt"/>
    <property type="match status" value="1"/>
</dbReference>
<keyword evidence="7" id="KW-1133">Transmembrane helix</keyword>
<dbReference type="Proteomes" id="UP000000267">
    <property type="component" value="Unassembled WGS sequence"/>
</dbReference>
<dbReference type="Gene3D" id="1.20.960.10">
    <property type="entry name" value="Mitochondrial outer membrane translocase complex, subunit Tom20 domain"/>
    <property type="match status" value="1"/>
</dbReference>
<dbReference type="HOGENOM" id="CLU_090411_0_0_1"/>
<comment type="similarity">
    <text evidence="2 14">Belongs to the Tom20 family.</text>
</comment>
<dbReference type="InterPro" id="IPR002056">
    <property type="entry name" value="MAS20"/>
</dbReference>
<reference evidence="16 17" key="1">
    <citation type="journal article" date="2007" name="Proc. Natl. Acad. Sci. U.S.A.">
        <title>Independent sorting-out of thousands of duplicated gene pairs in two yeast species descended from a whole-genome duplication.</title>
        <authorList>
            <person name="Scannell D.R."/>
            <person name="Frank A.C."/>
            <person name="Conant G.C."/>
            <person name="Byrne K.P."/>
            <person name="Woolfit M."/>
            <person name="Wolfe K.H."/>
        </authorList>
    </citation>
    <scope>NUCLEOTIDE SEQUENCE [LARGE SCALE GENOMIC DNA]</scope>
    <source>
        <strain evidence="17">ATCC 22028 / DSM 70294 / BCRC 21397 / CBS 2163 / NBRC 10782 / NRRL Y-8283 / UCD 57-17</strain>
    </source>
</reference>
<evidence type="ECO:0000256" key="13">
    <source>
        <dbReference type="ARBA" id="ARBA00080405"/>
    </source>
</evidence>
<dbReference type="OrthoDB" id="2154253at2759"/>
<proteinExistence type="inferred from homology"/>
<evidence type="ECO:0000256" key="10">
    <source>
        <dbReference type="ARBA" id="ARBA00042705"/>
    </source>
</evidence>
<accession>A7TKU8</accession>
<evidence type="ECO:0000256" key="14">
    <source>
        <dbReference type="PIRNR" id="PIRNR037707"/>
    </source>
</evidence>
<evidence type="ECO:0000256" key="2">
    <source>
        <dbReference type="ARBA" id="ARBA00005792"/>
    </source>
</evidence>
<evidence type="ECO:0000313" key="17">
    <source>
        <dbReference type="Proteomes" id="UP000000267"/>
    </source>
</evidence>
<keyword evidence="3" id="KW-0813">Transport</keyword>
<evidence type="ECO:0000256" key="1">
    <source>
        <dbReference type="ARBA" id="ARBA00004572"/>
    </source>
</evidence>
<dbReference type="SUPFAM" id="SSF47157">
    <property type="entry name" value="Mitochondrial import receptor subunit Tom20"/>
    <property type="match status" value="1"/>
</dbReference>
<dbReference type="InterPro" id="IPR023392">
    <property type="entry name" value="Tom20_dom_sf"/>
</dbReference>
<feature type="coiled-coil region" evidence="15">
    <location>
        <begin position="40"/>
        <end position="76"/>
    </location>
</feature>
<dbReference type="PRINTS" id="PR00351">
    <property type="entry name" value="OM20RECEPTOR"/>
</dbReference>
<dbReference type="EMBL" id="DS480410">
    <property type="protein sequence ID" value="EDO17103.1"/>
    <property type="molecule type" value="Genomic_DNA"/>
</dbReference>
<dbReference type="GO" id="GO:0008320">
    <property type="term" value="F:protein transmembrane transporter activity"/>
    <property type="evidence" value="ECO:0007669"/>
    <property type="project" value="TreeGrafter"/>
</dbReference>
<keyword evidence="9 14" id="KW-0472">Membrane</keyword>
<comment type="subcellular location">
    <subcellularLocation>
        <location evidence="1">Mitochondrion outer membrane</location>
        <topology evidence="1">Single-pass membrane protein</topology>
    </subcellularLocation>
</comment>
<evidence type="ECO:0000256" key="12">
    <source>
        <dbReference type="ARBA" id="ARBA00073975"/>
    </source>
</evidence>
<dbReference type="InParanoid" id="A7TKU8"/>
<dbReference type="OMA" id="PPPIFQI"/>
<dbReference type="FunCoup" id="A7TKU8">
    <property type="interactions" value="346"/>
</dbReference>
<keyword evidence="15" id="KW-0175">Coiled coil</keyword>
<keyword evidence="6" id="KW-0653">Protein transport</keyword>
<evidence type="ECO:0000256" key="7">
    <source>
        <dbReference type="ARBA" id="ARBA00022989"/>
    </source>
</evidence>
<keyword evidence="5 14" id="KW-1000">Mitochondrion outer membrane</keyword>
<evidence type="ECO:0000256" key="9">
    <source>
        <dbReference type="ARBA" id="ARBA00023136"/>
    </source>
</evidence>
<protein>
    <recommendedName>
        <fullName evidence="11">Mitochondrial import receptor subunit TOM20</fullName>
    </recommendedName>
    <alternativeName>
        <fullName evidence="10">Mitochondrial 20 kDa outer membrane protein</fullName>
    </alternativeName>
    <alternativeName>
        <fullName evidence="12">Mitochondrial import receptor subunit tom20</fullName>
    </alternativeName>
    <alternativeName>
        <fullName evidence="13">Translocase of outer membrane 20 kDa subunit</fullName>
    </alternativeName>
</protein>
<evidence type="ECO:0000256" key="8">
    <source>
        <dbReference type="ARBA" id="ARBA00023128"/>
    </source>
</evidence>
<dbReference type="GO" id="GO:0030943">
    <property type="term" value="F:mitochondrion targeting sequence binding"/>
    <property type="evidence" value="ECO:0007669"/>
    <property type="project" value="TreeGrafter"/>
</dbReference>
<dbReference type="PhylomeDB" id="A7TKU8"/>
<dbReference type="GO" id="GO:0016031">
    <property type="term" value="P:tRNA import into mitochondrion"/>
    <property type="evidence" value="ECO:0007669"/>
    <property type="project" value="TreeGrafter"/>
</dbReference>
<dbReference type="AlphaFoldDB" id="A7TKU8"/>
<dbReference type="STRING" id="436907.A7TKU8"/>
<evidence type="ECO:0000256" key="5">
    <source>
        <dbReference type="ARBA" id="ARBA00022787"/>
    </source>
</evidence>
<keyword evidence="17" id="KW-1185">Reference proteome</keyword>
<dbReference type="GO" id="GO:0030150">
    <property type="term" value="P:protein import into mitochondrial matrix"/>
    <property type="evidence" value="ECO:0007669"/>
    <property type="project" value="TreeGrafter"/>
</dbReference>
<dbReference type="GO" id="GO:0006605">
    <property type="term" value="P:protein targeting"/>
    <property type="evidence" value="ECO:0007669"/>
    <property type="project" value="InterPro"/>
</dbReference>
<evidence type="ECO:0000256" key="11">
    <source>
        <dbReference type="ARBA" id="ARBA00068548"/>
    </source>
</evidence>
<dbReference type="PANTHER" id="PTHR12430:SF0">
    <property type="entry name" value="TRANSLOCASE OF OUTER MITOCHONDRIAL MEMBRANE 20"/>
    <property type="match status" value="1"/>
</dbReference>
<dbReference type="GeneID" id="5545295"/>
<keyword evidence="4" id="KW-0812">Transmembrane</keyword>
<dbReference type="FunFam" id="1.20.960.10:FF:000002">
    <property type="entry name" value="Mitochondrial import receptor subunit TOM20"/>
    <property type="match status" value="1"/>
</dbReference>
<name>A7TKU8_VANPO</name>
<dbReference type="RefSeq" id="XP_001644961.1">
    <property type="nucleotide sequence ID" value="XM_001644911.1"/>
</dbReference>
<evidence type="ECO:0000313" key="16">
    <source>
        <dbReference type="EMBL" id="EDO17103.1"/>
    </source>
</evidence>
<gene>
    <name evidence="16" type="ORF">Kpol_1025p23</name>
</gene>
<evidence type="ECO:0000256" key="15">
    <source>
        <dbReference type="SAM" id="Coils"/>
    </source>
</evidence>
<evidence type="ECO:0000256" key="3">
    <source>
        <dbReference type="ARBA" id="ARBA00022448"/>
    </source>
</evidence>
<dbReference type="GO" id="GO:0005742">
    <property type="term" value="C:mitochondrial outer membrane translocase complex"/>
    <property type="evidence" value="ECO:0007669"/>
    <property type="project" value="UniProtKB-UniRule"/>
</dbReference>
<dbReference type="KEGG" id="vpo:Kpol_1025p23"/>
<dbReference type="PANTHER" id="PTHR12430">
    <property type="entry name" value="MITOCHONDRIAL IMPORT RECEPTOR SUBUNIT TOM20"/>
    <property type="match status" value="1"/>
</dbReference>
<keyword evidence="8 14" id="KW-0496">Mitochondrion</keyword>
<dbReference type="Pfam" id="PF02064">
    <property type="entry name" value="MAS20"/>
    <property type="match status" value="1"/>
</dbReference>
<evidence type="ECO:0000256" key="6">
    <source>
        <dbReference type="ARBA" id="ARBA00022927"/>
    </source>
</evidence>
<sequence length="188" mass="20729">MSQSSAFSRVLAVTGALTALSLTGYAIYFDYQRRNNPEFRKGLKRELKKQAKALKLEEEEAKQRKLQEVGEALTKDLATDPLPTDPAQREASFATNVELGERLSVVPGKELEAACKFYKALSVYPNPADLLGIYQRSVPENIYEYIVLMIAVYPPTNIASIINGVQNPTAAVSEAELAAMSKVNDIDE</sequence>
<dbReference type="eggNOG" id="KOG4056">
    <property type="taxonomic scope" value="Eukaryota"/>
</dbReference>